<name>A0ABQ9YGV4_9EUKA</name>
<evidence type="ECO:0000313" key="2">
    <source>
        <dbReference type="Proteomes" id="UP001281761"/>
    </source>
</evidence>
<dbReference type="Proteomes" id="UP001281761">
    <property type="component" value="Unassembled WGS sequence"/>
</dbReference>
<accession>A0ABQ9YGV4</accession>
<protein>
    <submittedName>
        <fullName evidence="1">Uncharacterized protein</fullName>
    </submittedName>
</protein>
<dbReference type="EMBL" id="JARBJD010000008">
    <property type="protein sequence ID" value="KAK2962982.1"/>
    <property type="molecule type" value="Genomic_DNA"/>
</dbReference>
<sequence length="177" mass="19208">MMMKDCPGPITVSNCLFQKCRHLGGGGLGGAIHSVNSGFTFKSLRFRENLALSHHRGHDLAIELTEATRDASSFEDCDTDQEDIQIFFLNFAITPNLITASTPLAVSSVNSVGSSDNRTAKATLTVDRSISGTVLVLVNNTNAFEMPNDDSPPPITRMISFDFQDKRVLLNTASTLK</sequence>
<comment type="caution">
    <text evidence="1">The sequence shown here is derived from an EMBL/GenBank/DDBJ whole genome shotgun (WGS) entry which is preliminary data.</text>
</comment>
<evidence type="ECO:0000313" key="1">
    <source>
        <dbReference type="EMBL" id="KAK2962982.1"/>
    </source>
</evidence>
<gene>
    <name evidence="1" type="ORF">BLNAU_2005</name>
</gene>
<proteinExistence type="predicted"/>
<reference evidence="1 2" key="1">
    <citation type="journal article" date="2022" name="bioRxiv">
        <title>Genomics of Preaxostyla Flagellates Illuminates Evolutionary Transitions and the Path Towards Mitochondrial Loss.</title>
        <authorList>
            <person name="Novak L.V.F."/>
            <person name="Treitli S.C."/>
            <person name="Pyrih J."/>
            <person name="Halakuc P."/>
            <person name="Pipaliya S.V."/>
            <person name="Vacek V."/>
            <person name="Brzon O."/>
            <person name="Soukal P."/>
            <person name="Eme L."/>
            <person name="Dacks J.B."/>
            <person name="Karnkowska A."/>
            <person name="Elias M."/>
            <person name="Hampl V."/>
        </authorList>
    </citation>
    <scope>NUCLEOTIDE SEQUENCE [LARGE SCALE GENOMIC DNA]</scope>
    <source>
        <strain evidence="1">NAU3</strain>
        <tissue evidence="1">Gut</tissue>
    </source>
</reference>
<organism evidence="1 2">
    <name type="scientific">Blattamonas nauphoetae</name>
    <dbReference type="NCBI Taxonomy" id="2049346"/>
    <lineage>
        <taxon>Eukaryota</taxon>
        <taxon>Metamonada</taxon>
        <taxon>Preaxostyla</taxon>
        <taxon>Oxymonadida</taxon>
        <taxon>Blattamonas</taxon>
    </lineage>
</organism>
<keyword evidence="2" id="KW-1185">Reference proteome</keyword>